<feature type="region of interest" description="Disordered" evidence="1">
    <location>
        <begin position="1551"/>
        <end position="1576"/>
    </location>
</feature>
<gene>
    <name evidence="3" type="ORF">KI688_010130</name>
</gene>
<feature type="region of interest" description="Disordered" evidence="1">
    <location>
        <begin position="936"/>
        <end position="972"/>
    </location>
</feature>
<feature type="region of interest" description="Disordered" evidence="1">
    <location>
        <begin position="2905"/>
        <end position="2974"/>
    </location>
</feature>
<reference evidence="3" key="1">
    <citation type="submission" date="2021-06" db="EMBL/GenBank/DDBJ databases">
        <title>Genome Sequence of Mortierella hyaline Strain SCG-10, a Cold-Adapted, Nitrate-Reducing Fungus Isolated from Soil in Minnesota, USA.</title>
        <authorList>
            <person name="Aldossari N."/>
        </authorList>
    </citation>
    <scope>NUCLEOTIDE SEQUENCE</scope>
    <source>
        <strain evidence="3">SCG-10</strain>
    </source>
</reference>
<feature type="compositionally biased region" description="Low complexity" evidence="1">
    <location>
        <begin position="2034"/>
        <end position="2044"/>
    </location>
</feature>
<name>A0A9P8BVG2_9FUNG</name>
<feature type="region of interest" description="Disordered" evidence="1">
    <location>
        <begin position="1"/>
        <end position="108"/>
    </location>
</feature>
<feature type="transmembrane region" description="Helical" evidence="2">
    <location>
        <begin position="225"/>
        <end position="244"/>
    </location>
</feature>
<keyword evidence="2" id="KW-0812">Transmembrane</keyword>
<feature type="compositionally biased region" description="Basic and acidic residues" evidence="1">
    <location>
        <begin position="862"/>
        <end position="876"/>
    </location>
</feature>
<feature type="region of interest" description="Disordered" evidence="1">
    <location>
        <begin position="380"/>
        <end position="419"/>
    </location>
</feature>
<feature type="compositionally biased region" description="Polar residues" evidence="1">
    <location>
        <begin position="1703"/>
        <end position="1721"/>
    </location>
</feature>
<organism evidence="3 4">
    <name type="scientific">Linnemannia hyalina</name>
    <dbReference type="NCBI Taxonomy" id="64524"/>
    <lineage>
        <taxon>Eukaryota</taxon>
        <taxon>Fungi</taxon>
        <taxon>Fungi incertae sedis</taxon>
        <taxon>Mucoromycota</taxon>
        <taxon>Mortierellomycotina</taxon>
        <taxon>Mortierellomycetes</taxon>
        <taxon>Mortierellales</taxon>
        <taxon>Mortierellaceae</taxon>
        <taxon>Linnemannia</taxon>
    </lineage>
</organism>
<feature type="compositionally biased region" description="Acidic residues" evidence="1">
    <location>
        <begin position="462"/>
        <end position="480"/>
    </location>
</feature>
<feature type="compositionally biased region" description="Polar residues" evidence="1">
    <location>
        <begin position="2367"/>
        <end position="2386"/>
    </location>
</feature>
<dbReference type="PANTHER" id="PTHR31859">
    <property type="entry name" value="TETRATRICOPEPTIDE REPEAT PROTEIN 39 FAMILY MEMBER"/>
    <property type="match status" value="1"/>
</dbReference>
<keyword evidence="2" id="KW-1133">Transmembrane helix</keyword>
<feature type="region of interest" description="Disordered" evidence="1">
    <location>
        <begin position="2527"/>
        <end position="2547"/>
    </location>
</feature>
<feature type="compositionally biased region" description="Polar residues" evidence="1">
    <location>
        <begin position="64"/>
        <end position="83"/>
    </location>
</feature>
<feature type="compositionally biased region" description="Basic and acidic residues" evidence="1">
    <location>
        <begin position="1724"/>
        <end position="1734"/>
    </location>
</feature>
<sequence>MAANAPTPPHSNNSESNGGGRSRARFQPSSRAAAYQPIIHQHHQSFPSSTSSFSIRHSTSTSSLLGPNETTRISFLQNSFNGPSSANSHASSNYYHPPHGLPSSYDRRSFQGLNGAGGYGDYPVSLGAGTRSFYASTAAAAGGQAEGRATIGAIGTGGSGRPRVSTTSEGILHDVTSDFNSLYTIDNTTPNLHDLSDDDEDGVSYFGTAGQDFLLKKKRAQRSRVLYWIDLVALVIFLALAGLVPPGSGGEEGGGGGGGSPGWTWTWERIPWPLTMMAIIRILLMAFTARYSHGNYNATVIFACVLMTLVMMFQINVIIQHRIELSAALIVQYIVSVILTQFHWISYSAHTPMSATLAYAYDPLLHDSITFSRESRYLNGNGHSGTNGGVNGNGNGVYPHGRPTTALRRGTSYGTMSNSPFDAVQELDEEQDEGDDDDQDVFVKVNVDRKKTAIRVTGAAGSDDDDTSDEEGVEDEEEEQDMATLLAFQEQRRLKAYGRTTTTTTTTTTSPSAGPARTALSPQTILSSDSGTPIKSPLSWAFRGTHDVASTTNSYNMRMAASGIPGAAAVAGGGGAAGGLTVGYGAPRRRPFKAGRDLNGTGRRTWTGGHSIIYSGIFVDDESDEDIDDEGRSGGNGGDGSEADAIGGASDVEGEDVDVNEKVGEAAEGGEGERNEKEDGGRDVVVVVDHSQEQLTFDDAIKAEIDSSIKTTETETGASVDVVKLEGVEQDGDDVKVEVGSGAGAGATVKIGITETTKRATVRETKTVHRHGLKITGPNRSEDGSIIGDLMDVDGRLVVGEVAVVVGEVAVVDGSIDVTSTSKEGVVDIVPKPGLHPHFDITLPAVDDAENATAIDTPYQEPKSRDGPYGDHLPEGHHLGLSTLRFNISSRKDITAVICDDEDCEEHPYQEGPAAELEAATGYTGKGHIVQLDIKESETNAEERTGDGINDFEDSSDSGTILGLPDHHHRRRIDDGLDGRLEILPVGKITIRKGKEGDGHTHGSTEVIAGVGSVDVTDPAVLVMPITGTADPQPSRPGVVVGGVMEGDGEGEGVHRRIHIHERRERVTIEEEDEIGIVGVHGVHGVHGIHGIHGGHGIHGTVVLGDSSEDDRIGGVVVVEGDDSGSILIPPRQRVPGQWIDVDGQEPPEGVITWGIADDIPPYIQQEGVIIGSGPEPVIYIPPQRTAIVEPPPRPIAVAIPQEPVAVIQPAPRSIMVARPAPQPMIVSPPMVAPAPIMQIPPPQPRMLVRPQPQPIAYRLPPRAQIIQAPPAPVYQPIVQPPAIVAPPPPVIVAPPPPQFPPPQVLYQPQPRAVVPAMVAPAPVIAPTYGTYETIVPGAVGGIAGVGGVGMRGVGGVVGGGGMGGIGGRPYSVASIYDDQSVISIYEQENYDLGDVASIYDDRSIVSIDGVGHGPVGYGGHPYMAGAGMGMVGGNMVGGRPLPGMAYDRHMVSAAHVTREGLEAQHQERHMGPVEYVDYDRGADEYYRNRHDMGPLDPPRYRSEHSIDELVEDRHVFRQSASISERGYRRDYSDDRMDVDSEIIVENRHGAFPSDSVRTETSYTESSYQEVQLEDGPAPLQELAIETYYDTTKSQLKVRENQGRLLSEMAFQLKKRQQQELEQERENSPSLDQVAPRSPTSPVPGVSSLSLSLQNQNQNQPPTLNIPKPPTNPPPVRLLVNRGIPTPLLQAKGIMIPPRSPSHRQSPTPSNRPSDTTSNNEARAGSDRDDKDSEPILSTSSKNAENIMLLARNQKSDPSASTAAATAALLSQEAASKARSLISGSVLQSNNSGSRGFERPGLSMPHSTAMHLGKAKDSQGGAVAQTTGAAAVVATASTRKAKRKQSIPPLSRNHLHPIQLTEGIMACWNNEFGGALGVFKDHSTLYPRWSLAAAEVHIVRQLISGQLSEADSELIDALQLSEKVASRVLDKKTDLDASFLGYRSICSADPSLITPNENTLRQNYKWDCEMAFYDTLLYRGILQLTSASDTKGTFSDIKGGLQLRRAWKGYMRIKQEMELTKERIQKLTALVAASDQDTSSTTQTPTGEDDSSSASATRSAHLSNAGRPTRPAPVPISIASSVPPPSSKRNQPLSTSQSSEGSRWSLFGRRGSLNQSAASLSSSPTDASEFLQDGERTRSKFLPSNLSVHKGLASALRDQAKAAEDLKTAVSVLEDVEDYLMYGMGLFYFIVTVVPKSLLPALRTIGLQSNHELGIKNLEAVFARKNGRAPFAGLYLLINYLFLPRGMEDASISLGRASEIVAECLKTCPNGSSYLLMACHHARKTGNMIPDALNHITRGIQTCEAAAIPSINYRFELGLTFFIHQEFGKAADVFDILWRKFITAQPVNHPTDLSAGNARSRRRKGRSNSVSQHSRTRNEPSFSNNPGAMEEEEDEEDDFELAPFCGLCLIASKVVLRLGQEGYFEYGRDGFGHHGNDTPTMSDGTSAGARLAGSGSTTPINYPRTGPEFDLLMAAQEVLIMMAGPELVAKNTTTGSVFGHIKAGSSQSTWSIRDAATAAVDGNGTIGSISTLSGHPPHTPAPPPQAGKLNRFNKFAWNQCQKSLQRGRISPFLPLVILYLRRDLAYMKPALLRKYRTLLETIWKSVQHTADIDTQAIYLLLSAVVHRQLLPDDATFAYTALTDCLLLEATIESEMWVVPYCHFELGELLYRTLYLPQAALEQFQWIVKGPGKEVRPTSILYASVHTSNPRLSVYGGGYPSDTVTNLIERSAAAGGGGGGHSNHPSTASNQRLSQMFPTGLGISGITGSSPSANTGFMAPPPNPMAFYNSRYKKFEFSQSLRQRSAVCIEQVQKAIDSGVSPSVPTSRRTSVADQGRVDAKTSIVAETGYNSIKTTTKIELASLVNAQEQERTATRARLKRSSLHPADPVDQRGGDVQVAVKSARLSGKMDQEAQGGTSRSSFGASRDGAGTPLTRSASESSAHSPTQREYSFSTLPNILSSAQRRRGSQQLGRG</sequence>
<keyword evidence="4" id="KW-1185">Reference proteome</keyword>
<feature type="compositionally biased region" description="Low complexity" evidence="1">
    <location>
        <begin position="44"/>
        <end position="63"/>
    </location>
</feature>
<evidence type="ECO:0000313" key="4">
    <source>
        <dbReference type="Proteomes" id="UP000707451"/>
    </source>
</evidence>
<feature type="region of interest" description="Disordered" evidence="1">
    <location>
        <begin position="2033"/>
        <end position="2106"/>
    </location>
</feature>
<feature type="compositionally biased region" description="Acidic residues" evidence="1">
    <location>
        <begin position="619"/>
        <end position="629"/>
    </location>
</feature>
<feature type="compositionally biased region" description="Low complexity" evidence="1">
    <location>
        <begin position="2052"/>
        <end position="2063"/>
    </location>
</feature>
<evidence type="ECO:0000256" key="2">
    <source>
        <dbReference type="SAM" id="Phobius"/>
    </source>
</evidence>
<feature type="region of interest" description="Disordered" evidence="1">
    <location>
        <begin position="456"/>
        <end position="480"/>
    </location>
</feature>
<dbReference type="OrthoDB" id="2154985at2759"/>
<accession>A0A9P8BVG2</accession>
<feature type="region of interest" description="Disordered" evidence="1">
    <location>
        <begin position="618"/>
        <end position="682"/>
    </location>
</feature>
<proteinExistence type="predicted"/>
<feature type="compositionally biased region" description="Basic and acidic residues" evidence="1">
    <location>
        <begin position="1617"/>
        <end position="1627"/>
    </location>
</feature>
<feature type="compositionally biased region" description="Low complexity" evidence="1">
    <location>
        <begin position="1638"/>
        <end position="1666"/>
    </location>
</feature>
<dbReference type="PANTHER" id="PTHR31859:SF1">
    <property type="entry name" value="TETRATRICOPEPTIDE REPEAT PROTEIN 39C"/>
    <property type="match status" value="1"/>
</dbReference>
<feature type="compositionally biased region" description="Gly residues" evidence="1">
    <location>
        <begin position="382"/>
        <end position="395"/>
    </location>
</feature>
<protein>
    <submittedName>
        <fullName evidence="3">Uncharacterized protein</fullName>
    </submittedName>
</protein>
<dbReference type="Proteomes" id="UP000707451">
    <property type="component" value="Unassembled WGS sequence"/>
</dbReference>
<evidence type="ECO:0000256" key="1">
    <source>
        <dbReference type="SAM" id="MobiDB-lite"/>
    </source>
</evidence>
<feature type="transmembrane region" description="Helical" evidence="2">
    <location>
        <begin position="296"/>
        <end position="319"/>
    </location>
</feature>
<feature type="region of interest" description="Disordered" evidence="1">
    <location>
        <begin position="2876"/>
        <end position="2895"/>
    </location>
</feature>
<comment type="caution">
    <text evidence="3">The sequence shown here is derived from an EMBL/GenBank/DDBJ whole genome shotgun (WGS) entry which is preliminary data.</text>
</comment>
<feature type="region of interest" description="Disordered" evidence="1">
    <location>
        <begin position="855"/>
        <end position="876"/>
    </location>
</feature>
<feature type="transmembrane region" description="Helical" evidence="2">
    <location>
        <begin position="325"/>
        <end position="345"/>
    </location>
</feature>
<feature type="compositionally biased region" description="Basic and acidic residues" evidence="1">
    <location>
        <begin position="936"/>
        <end position="946"/>
    </location>
</feature>
<dbReference type="InterPro" id="IPR019412">
    <property type="entry name" value="IML2/TPR_39"/>
</dbReference>
<feature type="compositionally biased region" description="Polar residues" evidence="1">
    <location>
        <begin position="2088"/>
        <end position="2102"/>
    </location>
</feature>
<feature type="compositionally biased region" description="Low complexity" evidence="1">
    <location>
        <begin position="84"/>
        <end position="96"/>
    </location>
</feature>
<feature type="compositionally biased region" description="Polar residues" evidence="1">
    <location>
        <begin position="2914"/>
        <end position="2923"/>
    </location>
</feature>
<feature type="compositionally biased region" description="Pro residues" evidence="1">
    <location>
        <begin position="1667"/>
        <end position="1676"/>
    </location>
</feature>
<feature type="region of interest" description="Disordered" evidence="1">
    <location>
        <begin position="2349"/>
        <end position="2396"/>
    </location>
</feature>
<dbReference type="EMBL" id="JAHRHY010000005">
    <property type="protein sequence ID" value="KAG9069233.1"/>
    <property type="molecule type" value="Genomic_DNA"/>
</dbReference>
<feature type="region of interest" description="Disordered" evidence="1">
    <location>
        <begin position="1616"/>
        <end position="1680"/>
    </location>
</feature>
<feature type="region of interest" description="Disordered" evidence="1">
    <location>
        <begin position="2730"/>
        <end position="2750"/>
    </location>
</feature>
<feature type="region of interest" description="Disordered" evidence="1">
    <location>
        <begin position="1693"/>
        <end position="1744"/>
    </location>
</feature>
<evidence type="ECO:0000313" key="3">
    <source>
        <dbReference type="EMBL" id="KAG9069233.1"/>
    </source>
</evidence>
<feature type="compositionally biased region" description="Basic and acidic residues" evidence="1">
    <location>
        <begin position="659"/>
        <end position="682"/>
    </location>
</feature>
<feature type="compositionally biased region" description="Polar residues" evidence="1">
    <location>
        <begin position="1559"/>
        <end position="1570"/>
    </location>
</feature>
<keyword evidence="2" id="KW-0472">Membrane</keyword>
<dbReference type="Pfam" id="PF10300">
    <property type="entry name" value="Iml2-TPR_39"/>
    <property type="match status" value="1"/>
</dbReference>
<feature type="compositionally biased region" description="Polar residues" evidence="1">
    <location>
        <begin position="2933"/>
        <end position="2958"/>
    </location>
</feature>